<proteinExistence type="predicted"/>
<gene>
    <name evidence="1" type="ORF">CDAR_187741</name>
</gene>
<sequence>MVLLSRPEIRPGCSRHGTWYTLKLGTNLPPGKERDLLGLILENIVMFSPNNGLSRLSEETWFGSSLIPNLETCDDEGLIEL</sequence>
<protein>
    <submittedName>
        <fullName evidence="1">Uncharacterized protein</fullName>
    </submittedName>
</protein>
<organism evidence="1 2">
    <name type="scientific">Caerostris darwini</name>
    <dbReference type="NCBI Taxonomy" id="1538125"/>
    <lineage>
        <taxon>Eukaryota</taxon>
        <taxon>Metazoa</taxon>
        <taxon>Ecdysozoa</taxon>
        <taxon>Arthropoda</taxon>
        <taxon>Chelicerata</taxon>
        <taxon>Arachnida</taxon>
        <taxon>Araneae</taxon>
        <taxon>Araneomorphae</taxon>
        <taxon>Entelegynae</taxon>
        <taxon>Araneoidea</taxon>
        <taxon>Araneidae</taxon>
        <taxon>Caerostris</taxon>
    </lineage>
</organism>
<evidence type="ECO:0000313" key="2">
    <source>
        <dbReference type="Proteomes" id="UP001054837"/>
    </source>
</evidence>
<accession>A0AAV4R9P3</accession>
<keyword evidence="2" id="KW-1185">Reference proteome</keyword>
<name>A0AAV4R9P3_9ARAC</name>
<dbReference type="EMBL" id="BPLQ01005831">
    <property type="protein sequence ID" value="GIY17759.1"/>
    <property type="molecule type" value="Genomic_DNA"/>
</dbReference>
<reference evidence="1 2" key="1">
    <citation type="submission" date="2021-06" db="EMBL/GenBank/DDBJ databases">
        <title>Caerostris darwini draft genome.</title>
        <authorList>
            <person name="Kono N."/>
            <person name="Arakawa K."/>
        </authorList>
    </citation>
    <scope>NUCLEOTIDE SEQUENCE [LARGE SCALE GENOMIC DNA]</scope>
</reference>
<dbReference type="Proteomes" id="UP001054837">
    <property type="component" value="Unassembled WGS sequence"/>
</dbReference>
<comment type="caution">
    <text evidence="1">The sequence shown here is derived from an EMBL/GenBank/DDBJ whole genome shotgun (WGS) entry which is preliminary data.</text>
</comment>
<dbReference type="AlphaFoldDB" id="A0AAV4R9P3"/>
<evidence type="ECO:0000313" key="1">
    <source>
        <dbReference type="EMBL" id="GIY17759.1"/>
    </source>
</evidence>